<dbReference type="InParanoid" id="A0A6P8ZYR7"/>
<keyword evidence="1" id="KW-1133">Transmembrane helix</keyword>
<evidence type="ECO:0000259" key="3">
    <source>
        <dbReference type="SMART" id="SM00703"/>
    </source>
</evidence>
<dbReference type="Proteomes" id="UP000515158">
    <property type="component" value="Unplaced"/>
</dbReference>
<gene>
    <name evidence="5" type="primary">LOC117650749</name>
</gene>
<evidence type="ECO:0000256" key="2">
    <source>
        <dbReference type="SAM" id="SignalP"/>
    </source>
</evidence>
<feature type="transmembrane region" description="Helical" evidence="1">
    <location>
        <begin position="650"/>
        <end position="669"/>
    </location>
</feature>
<keyword evidence="2" id="KW-0732">Signal</keyword>
<dbReference type="RefSeq" id="XP_034250239.1">
    <property type="nucleotide sequence ID" value="XM_034394348.1"/>
</dbReference>
<feature type="transmembrane region" description="Helical" evidence="1">
    <location>
        <begin position="681"/>
        <end position="702"/>
    </location>
</feature>
<dbReference type="KEGG" id="tpal:117650749"/>
<keyword evidence="4" id="KW-1185">Reference proteome</keyword>
<feature type="transmembrane region" description="Helical" evidence="1">
    <location>
        <begin position="479"/>
        <end position="500"/>
    </location>
</feature>
<dbReference type="InterPro" id="IPR052728">
    <property type="entry name" value="O2_lipid_transport_reg"/>
</dbReference>
<dbReference type="OrthoDB" id="4794873at2759"/>
<feature type="transmembrane region" description="Helical" evidence="1">
    <location>
        <begin position="570"/>
        <end position="589"/>
    </location>
</feature>
<feature type="chain" id="PRO_5028356984" evidence="2">
    <location>
        <begin position="34"/>
        <end position="812"/>
    </location>
</feature>
<feature type="transmembrane region" description="Helical" evidence="1">
    <location>
        <begin position="399"/>
        <end position="419"/>
    </location>
</feature>
<feature type="transmembrane region" description="Helical" evidence="1">
    <location>
        <begin position="439"/>
        <end position="459"/>
    </location>
</feature>
<dbReference type="GeneID" id="117650749"/>
<evidence type="ECO:0000313" key="4">
    <source>
        <dbReference type="Proteomes" id="UP000515158"/>
    </source>
</evidence>
<reference evidence="5" key="1">
    <citation type="submission" date="2025-08" db="UniProtKB">
        <authorList>
            <consortium name="RefSeq"/>
        </authorList>
    </citation>
    <scope>IDENTIFICATION</scope>
    <source>
        <tissue evidence="5">Total insect</tissue>
    </source>
</reference>
<feature type="transmembrane region" description="Helical" evidence="1">
    <location>
        <begin position="318"/>
        <end position="337"/>
    </location>
</feature>
<dbReference type="PANTHER" id="PTHR11161">
    <property type="entry name" value="O-ACYLTRANSFERASE"/>
    <property type="match status" value="1"/>
</dbReference>
<accession>A0A6P8ZYR7</accession>
<feature type="transmembrane region" description="Helical" evidence="1">
    <location>
        <begin position="751"/>
        <end position="776"/>
    </location>
</feature>
<name>A0A6P8ZYR7_THRPL</name>
<dbReference type="InterPro" id="IPR006621">
    <property type="entry name" value="Nose-resist-to-fluoxetine_N"/>
</dbReference>
<dbReference type="Pfam" id="PF20146">
    <property type="entry name" value="NRF"/>
    <property type="match status" value="1"/>
</dbReference>
<keyword evidence="1" id="KW-0472">Membrane</keyword>
<feature type="signal peptide" evidence="2">
    <location>
        <begin position="1"/>
        <end position="33"/>
    </location>
</feature>
<feature type="transmembrane region" description="Helical" evidence="1">
    <location>
        <begin position="621"/>
        <end position="638"/>
    </location>
</feature>
<dbReference type="InterPro" id="IPR002656">
    <property type="entry name" value="Acyl_transf_3_dom"/>
</dbReference>
<protein>
    <submittedName>
        <fullName evidence="5">O-acyltransferase like protein-like</fullName>
    </submittedName>
</protein>
<evidence type="ECO:0000313" key="5">
    <source>
        <dbReference type="RefSeq" id="XP_034250239.1"/>
    </source>
</evidence>
<dbReference type="Pfam" id="PF01757">
    <property type="entry name" value="Acyl_transf_3"/>
    <property type="match status" value="1"/>
</dbReference>
<dbReference type="GO" id="GO:0016747">
    <property type="term" value="F:acyltransferase activity, transferring groups other than amino-acyl groups"/>
    <property type="evidence" value="ECO:0007669"/>
    <property type="project" value="InterPro"/>
</dbReference>
<dbReference type="PANTHER" id="PTHR11161:SF4">
    <property type="entry name" value="DROP DEAD"/>
    <property type="match status" value="1"/>
</dbReference>
<dbReference type="AlphaFoldDB" id="A0A6P8ZYR7"/>
<dbReference type="SMART" id="SM00703">
    <property type="entry name" value="NRF"/>
    <property type="match status" value="1"/>
</dbReference>
<proteinExistence type="predicted"/>
<evidence type="ECO:0000256" key="1">
    <source>
        <dbReference type="SAM" id="Phobius"/>
    </source>
</evidence>
<feature type="domain" description="Nose resistant-to-fluoxetine protein N-terminal" evidence="3">
    <location>
        <begin position="143"/>
        <end position="299"/>
    </location>
</feature>
<keyword evidence="1" id="KW-0812">Transmembrane</keyword>
<feature type="transmembrane region" description="Helical" evidence="1">
    <location>
        <begin position="545"/>
        <end position="563"/>
    </location>
</feature>
<feature type="transmembrane region" description="Helical" evidence="1">
    <location>
        <begin position="714"/>
        <end position="731"/>
    </location>
</feature>
<sequence>MAARRGARRSCGTGCLVAATAVLLSSALLAVHAWGWGPSGLNDDNSSTVAAAACVLDPACNAEVAVQDAVQDAVEGMVRDTAAIDPCAEPWASSDPGSCQRERFLAQLERLEVHDGDNKPQRLLAQRLLSASPVFVPLVPGVSEGCRNQSERFARELSDLSYWAFQMHDASAKLPSGILNGNVNQMGDFHQCLSVRSPDGEVQGQHCVAYLQLLLRQEHRGDTQSPPHPVLAAIYDGVYSHHAFKSNFEDPGHRVPRFSTINWGVCVPAVCSAADVELQVDAWSRALTANTGIALRVRVDQDMCQVHRPWASMPTSSVMASAFFGAVVLLAVVASFYDVYSRPAEGEVTDKAKDEAKDVPKKGLAGDLLLAFSLPKNWAALLSTKRSADDIESVHGIRFFNAIMLLLCHKSMSVFYNGYSNRTEMSEGIGQHWTTIARAASLYTDPFIMLSGLLTSYAYVKKLERGQEIKMLQELKNRYIRLVPSLAALIMFCTFVLPWLGSGPLWNLVIKSHSDICKRHWWRNLLFIHNWFGFENMCLTHTHHVGIDTQLFLVSPLLVWILWSKPKRGFAILGAIATISTMLRFYYTYFHELSFFVYFGSSISQMFKTADLSYVMPTHRLTVYLMGVSLGYILRHCGRDFKLKQSHLTLGWTLALVCLYLSVVSPSFMGTVGYKYEAIHAANYAAFAPITWCFLFGWIIFTSYIGKGGSIGRFFSWHGFLVCTRLSYALYLTQFPVFFYNVGLTKAPIQYSLFIMFNMKETIAIFMASAVLTLLFEMPAQNVKNAISQHRKQQASNKIATAGQESQKLKAQ</sequence>
<organism evidence="5">
    <name type="scientific">Thrips palmi</name>
    <name type="common">Melon thrips</name>
    <dbReference type="NCBI Taxonomy" id="161013"/>
    <lineage>
        <taxon>Eukaryota</taxon>
        <taxon>Metazoa</taxon>
        <taxon>Ecdysozoa</taxon>
        <taxon>Arthropoda</taxon>
        <taxon>Hexapoda</taxon>
        <taxon>Insecta</taxon>
        <taxon>Pterygota</taxon>
        <taxon>Neoptera</taxon>
        <taxon>Paraneoptera</taxon>
        <taxon>Thysanoptera</taxon>
        <taxon>Terebrantia</taxon>
        <taxon>Thripoidea</taxon>
        <taxon>Thripidae</taxon>
        <taxon>Thrips</taxon>
    </lineage>
</organism>